<dbReference type="STRING" id="56193.YP76_10965"/>
<reference evidence="1 2" key="1">
    <citation type="submission" date="2015-04" db="EMBL/GenBank/DDBJ databases">
        <title>Genome sequence of aromatic hydrocarbons-degrading Sphingobium chungbukense DJ77.</title>
        <authorList>
            <person name="Kim Y.-C."/>
            <person name="Chae J.-C."/>
        </authorList>
    </citation>
    <scope>NUCLEOTIDE SEQUENCE [LARGE SCALE GENOMIC DNA]</scope>
    <source>
        <strain evidence="1 2">DJ77</strain>
    </source>
</reference>
<dbReference type="AlphaFoldDB" id="A0A0M3AV22"/>
<sequence>MRGEGSDGGQYAFRIFYQFMVPEADHAIAFAFEEGGAGRVCRFFMLAAVQFDDQAGGMRG</sequence>
<comment type="caution">
    <text evidence="1">The sequence shown here is derived from an EMBL/GenBank/DDBJ whole genome shotgun (WGS) entry which is preliminary data.</text>
</comment>
<proteinExistence type="predicted"/>
<dbReference type="EMBL" id="LBIC01000004">
    <property type="protein sequence ID" value="KKW92419.1"/>
    <property type="molecule type" value="Genomic_DNA"/>
</dbReference>
<gene>
    <name evidence="1" type="ORF">YP76_10965</name>
</gene>
<accession>A0A0M3AV22</accession>
<evidence type="ECO:0000313" key="1">
    <source>
        <dbReference type="EMBL" id="KKW92419.1"/>
    </source>
</evidence>
<organism evidence="1 2">
    <name type="scientific">Sphingobium chungbukense</name>
    <dbReference type="NCBI Taxonomy" id="56193"/>
    <lineage>
        <taxon>Bacteria</taxon>
        <taxon>Pseudomonadati</taxon>
        <taxon>Pseudomonadota</taxon>
        <taxon>Alphaproteobacteria</taxon>
        <taxon>Sphingomonadales</taxon>
        <taxon>Sphingomonadaceae</taxon>
        <taxon>Sphingobium</taxon>
    </lineage>
</organism>
<evidence type="ECO:0000313" key="2">
    <source>
        <dbReference type="Proteomes" id="UP000033874"/>
    </source>
</evidence>
<protein>
    <submittedName>
        <fullName evidence="1">Uncharacterized protein</fullName>
    </submittedName>
</protein>
<keyword evidence="2" id="KW-1185">Reference proteome</keyword>
<dbReference type="Proteomes" id="UP000033874">
    <property type="component" value="Unassembled WGS sequence"/>
</dbReference>
<name>A0A0M3AV22_9SPHN</name>